<keyword evidence="2" id="KW-1185">Reference proteome</keyword>
<protein>
    <submittedName>
        <fullName evidence="1">Uncharacterized protein</fullName>
    </submittedName>
</protein>
<evidence type="ECO:0000313" key="1">
    <source>
        <dbReference type="EMBL" id="KRN01439.1"/>
    </source>
</evidence>
<evidence type="ECO:0000313" key="2">
    <source>
        <dbReference type="Proteomes" id="UP000051589"/>
    </source>
</evidence>
<dbReference type="GO" id="GO:0042262">
    <property type="term" value="P:DNA protection"/>
    <property type="evidence" value="ECO:0007669"/>
    <property type="project" value="InterPro"/>
</dbReference>
<dbReference type="InterPro" id="IPR009951">
    <property type="entry name" value="Host-nuc_inhib_Gam"/>
</dbReference>
<dbReference type="SUPFAM" id="SSF161266">
    <property type="entry name" value="Gam-like"/>
    <property type="match status" value="1"/>
</dbReference>
<name>A0A0R2DBK2_9LACO</name>
<proteinExistence type="predicted"/>
<dbReference type="OrthoDB" id="1908548at2"/>
<dbReference type="Proteomes" id="UP000051589">
    <property type="component" value="Unassembled WGS sequence"/>
</dbReference>
<reference evidence="1 2" key="1">
    <citation type="journal article" date="2015" name="Genome Announc.">
        <title>Expanding the biotechnology potential of lactobacilli through comparative genomics of 213 strains and associated genera.</title>
        <authorList>
            <person name="Sun Z."/>
            <person name="Harris H.M."/>
            <person name="McCann A."/>
            <person name="Guo C."/>
            <person name="Argimon S."/>
            <person name="Zhang W."/>
            <person name="Yang X."/>
            <person name="Jeffery I.B."/>
            <person name="Cooney J.C."/>
            <person name="Kagawa T.F."/>
            <person name="Liu W."/>
            <person name="Song Y."/>
            <person name="Salvetti E."/>
            <person name="Wrobel A."/>
            <person name="Rasinkangas P."/>
            <person name="Parkhill J."/>
            <person name="Rea M.C."/>
            <person name="O'Sullivan O."/>
            <person name="Ritari J."/>
            <person name="Douillard F.P."/>
            <person name="Paul Ross R."/>
            <person name="Yang R."/>
            <person name="Briner A.E."/>
            <person name="Felis G.E."/>
            <person name="de Vos W.M."/>
            <person name="Barrangou R."/>
            <person name="Klaenhammer T.R."/>
            <person name="Caufield P.W."/>
            <person name="Cui Y."/>
            <person name="Zhang H."/>
            <person name="O'Toole P.W."/>
        </authorList>
    </citation>
    <scope>NUCLEOTIDE SEQUENCE [LARGE SCALE GENOMIC DNA]</scope>
    <source>
        <strain evidence="1 2">DSM 21775</strain>
    </source>
</reference>
<dbReference type="Pfam" id="PF07352">
    <property type="entry name" value="Phage_Mu_Gam"/>
    <property type="match status" value="1"/>
</dbReference>
<accession>A0A0R2DBK2</accession>
<comment type="caution">
    <text evidence="1">The sequence shown here is derived from an EMBL/GenBank/DDBJ whole genome shotgun (WGS) entry which is preliminary data.</text>
</comment>
<dbReference type="PATRIC" id="fig|1423803.3.peg.1033"/>
<gene>
    <name evidence="1" type="ORF">FD13_GL001032</name>
</gene>
<dbReference type="RefSeq" id="WP_061777165.1">
    <property type="nucleotide sequence ID" value="NZ_AYZH01000022.1"/>
</dbReference>
<dbReference type="GO" id="GO:0003690">
    <property type="term" value="F:double-stranded DNA binding"/>
    <property type="evidence" value="ECO:0007669"/>
    <property type="project" value="InterPro"/>
</dbReference>
<organism evidence="1 2">
    <name type="scientific">Levilactobacillus senmaizukei DSM 21775 = NBRC 103853</name>
    <dbReference type="NCBI Taxonomy" id="1423803"/>
    <lineage>
        <taxon>Bacteria</taxon>
        <taxon>Bacillati</taxon>
        <taxon>Bacillota</taxon>
        <taxon>Bacilli</taxon>
        <taxon>Lactobacillales</taxon>
        <taxon>Lactobacillaceae</taxon>
        <taxon>Levilactobacillus</taxon>
    </lineage>
</organism>
<dbReference type="AlphaFoldDB" id="A0A0R2DBK2"/>
<sequence>MDALEKHDLESSDEISKPSFEVNDLKSATWVMRKLRALDTKDAETNATANEQIASINDWRDKQLADNDNNRGFLQGYLGAYLDKLREEDPKARIETPYGSVSTRKTPAGVQWVDKDVLESLESQSLSDFIRVKKEPDKKAIKAQFKFVEGHYINADGQELKGAIEKPSHISLVVKTDVPTS</sequence>
<dbReference type="STRING" id="1423803.FD13_GL001032"/>
<dbReference type="EMBL" id="AYZH01000022">
    <property type="protein sequence ID" value="KRN01439.1"/>
    <property type="molecule type" value="Genomic_DNA"/>
</dbReference>